<proteinExistence type="predicted"/>
<evidence type="ECO:0000313" key="2">
    <source>
        <dbReference type="Proteomes" id="UP000216052"/>
    </source>
</evidence>
<gene>
    <name evidence="1" type="ORF">SPACI_011740</name>
</gene>
<organism evidence="1 2">
    <name type="scientific">Sporomusa acidovorans (strain ATCC 49682 / DSM 3132 / Mol)</name>
    <dbReference type="NCBI Taxonomy" id="1123286"/>
    <lineage>
        <taxon>Bacteria</taxon>
        <taxon>Bacillati</taxon>
        <taxon>Bacillota</taxon>
        <taxon>Negativicutes</taxon>
        <taxon>Selenomonadales</taxon>
        <taxon>Sporomusaceae</taxon>
        <taxon>Sporomusa</taxon>
    </lineage>
</organism>
<reference evidence="1" key="1">
    <citation type="submission" date="2024-05" db="EMBL/GenBank/DDBJ databases">
        <title>Isolation and characterization of Sporomusa carbonis sp. nov., a carboxydotrophic hydrogenogen in the genus of Sporomusa isolated from a charcoal burning pile.</title>
        <authorList>
            <person name="Boeer T."/>
            <person name="Rosenbaum F."/>
            <person name="Eysell L."/>
            <person name="Mueller V."/>
            <person name="Daniel R."/>
            <person name="Poehlein A."/>
        </authorList>
    </citation>
    <scope>NUCLEOTIDE SEQUENCE [LARGE SCALE GENOMIC DNA]</scope>
    <source>
        <strain evidence="1">DSM 3132</strain>
    </source>
</reference>
<evidence type="ECO:0000313" key="1">
    <source>
        <dbReference type="EMBL" id="XFO71159.1"/>
    </source>
</evidence>
<keyword evidence="2" id="KW-1185">Reference proteome</keyword>
<dbReference type="SUPFAM" id="SSF53383">
    <property type="entry name" value="PLP-dependent transferases"/>
    <property type="match status" value="1"/>
</dbReference>
<name>A0ABZ3IZA2_SPOA4</name>
<dbReference type="InterPro" id="IPR015424">
    <property type="entry name" value="PyrdxlP-dep_Trfase"/>
</dbReference>
<dbReference type="RefSeq" id="WP_093795990.1">
    <property type="nucleotide sequence ID" value="NZ_CP155571.1"/>
</dbReference>
<accession>A0ABZ3IZA2</accession>
<sequence>MEIGSFIEMEFPRQNEYYSGPGIARLNSGRAGIFHAARVLECSTVFLPFYQCDTVRDFLVRKEIGVRYYSIDEKFNPLIQKIPTDSAIVIANYFGIMGQSRLENLSSRYKNVIIDNSQAFFSKPLSDCISVYSARKFIGVPDGAYVIGTGTVTQLEEYEQDISSDTSLFLLQRIEYGCAGKSYEAKLLNEQRINNSDIKKMSKLTRAILDGTNYDLIKKKRRENFDIACNLFGGINKINPRMYYDEDCIPMVYPLVVENDDLLAKLLANKIYQGHWWSYLLESLPEDSYEYWLSKYIIPVTIDQRYDKAELDFTAKIIYEFLDGIK</sequence>
<dbReference type="EMBL" id="CP155571">
    <property type="protein sequence ID" value="XFO71159.1"/>
    <property type="molecule type" value="Genomic_DNA"/>
</dbReference>
<dbReference type="Proteomes" id="UP000216052">
    <property type="component" value="Chromosome"/>
</dbReference>
<evidence type="ECO:0008006" key="3">
    <source>
        <dbReference type="Google" id="ProtNLM"/>
    </source>
</evidence>
<protein>
    <recommendedName>
        <fullName evidence="3">DegT/DnrJ/EryC1/StrS aminotransferase family protein</fullName>
    </recommendedName>
</protein>